<dbReference type="Gene3D" id="3.90.1170.50">
    <property type="entry name" value="Aldehyde oxidase/xanthine dehydrogenase, a/b hammerhead"/>
    <property type="match status" value="1"/>
</dbReference>
<name>A0A939DPQ7_9ALTE</name>
<organism evidence="2 3">
    <name type="scientific">Bowmanella dokdonensis</name>
    <dbReference type="NCBI Taxonomy" id="751969"/>
    <lineage>
        <taxon>Bacteria</taxon>
        <taxon>Pseudomonadati</taxon>
        <taxon>Pseudomonadota</taxon>
        <taxon>Gammaproteobacteria</taxon>
        <taxon>Alteromonadales</taxon>
        <taxon>Alteromonadaceae</taxon>
        <taxon>Bowmanella</taxon>
    </lineage>
</organism>
<dbReference type="PANTHER" id="PTHR47495:SF3">
    <property type="entry name" value="BLR6219 PROTEIN"/>
    <property type="match status" value="1"/>
</dbReference>
<proteinExistence type="predicted"/>
<accession>A0A939DPQ7</accession>
<gene>
    <name evidence="2" type="ORF">J0A66_14685</name>
</gene>
<keyword evidence="3" id="KW-1185">Reference proteome</keyword>
<dbReference type="InterPro" id="IPR008274">
    <property type="entry name" value="AldOxase/xan_DH_MoCoBD1"/>
</dbReference>
<dbReference type="InterPro" id="IPR037165">
    <property type="entry name" value="AldOxase/xan_DH_Mopterin-bd_sf"/>
</dbReference>
<dbReference type="Proteomes" id="UP000664654">
    <property type="component" value="Unassembled WGS sequence"/>
</dbReference>
<dbReference type="SMART" id="SM01008">
    <property type="entry name" value="Ald_Xan_dh_C"/>
    <property type="match status" value="1"/>
</dbReference>
<dbReference type="EMBL" id="JAFKCV010000008">
    <property type="protein sequence ID" value="MBN7826479.1"/>
    <property type="molecule type" value="Genomic_DNA"/>
</dbReference>
<evidence type="ECO:0000313" key="2">
    <source>
        <dbReference type="EMBL" id="MBN7826479.1"/>
    </source>
</evidence>
<dbReference type="GO" id="GO:0016491">
    <property type="term" value="F:oxidoreductase activity"/>
    <property type="evidence" value="ECO:0007669"/>
    <property type="project" value="InterPro"/>
</dbReference>
<dbReference type="InterPro" id="IPR046867">
    <property type="entry name" value="AldOxase/xan_DH_MoCoBD2"/>
</dbReference>
<dbReference type="InterPro" id="IPR006311">
    <property type="entry name" value="TAT_signal"/>
</dbReference>
<dbReference type="AlphaFoldDB" id="A0A939DPQ7"/>
<dbReference type="RefSeq" id="WP_206574589.1">
    <property type="nucleotide sequence ID" value="NZ_JAFKCV010000008.1"/>
</dbReference>
<dbReference type="InterPro" id="IPR052516">
    <property type="entry name" value="N-heterocyclic_Hydroxylase"/>
</dbReference>
<comment type="caution">
    <text evidence="2">The sequence shown here is derived from an EMBL/GenBank/DDBJ whole genome shotgun (WGS) entry which is preliminary data.</text>
</comment>
<evidence type="ECO:0000259" key="1">
    <source>
        <dbReference type="SMART" id="SM01008"/>
    </source>
</evidence>
<protein>
    <submittedName>
        <fullName evidence="2">Xanthine dehydrogenase family protein molybdopterin-binding subunit</fullName>
    </submittedName>
</protein>
<reference evidence="2" key="1">
    <citation type="submission" date="2021-03" db="EMBL/GenBank/DDBJ databases">
        <title>novel species isolated from a fishpond in China.</title>
        <authorList>
            <person name="Lu H."/>
            <person name="Cai Z."/>
        </authorList>
    </citation>
    <scope>NUCLEOTIDE SEQUENCE</scope>
    <source>
        <strain evidence="2">JCM 30855</strain>
    </source>
</reference>
<dbReference type="PIRSF" id="PIRSF036389">
    <property type="entry name" value="IOR_B"/>
    <property type="match status" value="1"/>
</dbReference>
<dbReference type="Pfam" id="PF02738">
    <property type="entry name" value="MoCoBD_1"/>
    <property type="match status" value="1"/>
</dbReference>
<evidence type="ECO:0000313" key="3">
    <source>
        <dbReference type="Proteomes" id="UP000664654"/>
    </source>
</evidence>
<dbReference type="Pfam" id="PF20256">
    <property type="entry name" value="MoCoBD_2"/>
    <property type="match status" value="2"/>
</dbReference>
<feature type="domain" description="Aldehyde oxidase/xanthine dehydrogenase a/b hammerhead" evidence="1">
    <location>
        <begin position="214"/>
        <end position="304"/>
    </location>
</feature>
<dbReference type="InterPro" id="IPR000674">
    <property type="entry name" value="Ald_Oxase/Xan_DH_a/b"/>
</dbReference>
<sequence length="749" mass="81165">MNISLPRLSRRQFLIGAATSSGGFLLGIPAISLAGQDGDAVADNQLGFFVQIEPDGRVILGSNQPEIGQGVRTALPMLIAEELDIDWQQVQVRPMPLGIIKTTDGFTWKYGPQGVGGSTAVRTNWQSMREVGATARQMLIQAAARHWQVEEALCSTKPGQVHCLSLSRQLDYGKLAPLAAALPVPAQAPALKKPADYRIIGTGKKVIDARDIVTGQAKYGLDTKVEGMKYAVMARSPYLDGKLLKFDASQALKVPGVQKVVKIEGPNPGEPYTVLAEGVAVIADSTWAAMQGRKKLKLEWSKGPFAAESTESFKTHLHKLLESEGQIVRSDGNVPQSMAEAGHTLTARYFVPFVSHAPLEPQNCFAHVQGNRVDIIVPTQMPAGASRAAAAATGVDREHIHIRFPRIGGGFGRRLSVDYVFEACLISKQSCLPVQLVWSREDDIRHDFYRPSGLHELQAAWDDKGQVSAWRHRLASASKYYRRPNLPEDEYWKAELYPDDFPANLVANLQMEYHSAKSGMPRGSWRAPAHCVNAFVIQSFLHELAHKSEQDPLALQLALLGDYQDIPYANHGGPVYNPGRQAAVLKKVAEAIDYAKPRGKGIGVGLASHFTFGGYAAHAMEVAVSDSGELEIKRIVAAIDCGLAVNPAGVEAQVQGGTLDGLSTALNLQITVKDGQVVQSNFHDYPLMKIAQVPADFEVHIIPFGDEPAGVGEIPLPSAAPALTNAIFNACGVRIRDLPIRDQLRKALA</sequence>
<dbReference type="PANTHER" id="PTHR47495">
    <property type="entry name" value="ALDEHYDE DEHYDROGENASE"/>
    <property type="match status" value="1"/>
</dbReference>
<dbReference type="Gene3D" id="3.30.365.10">
    <property type="entry name" value="Aldehyde oxidase/xanthine dehydrogenase, molybdopterin binding domain"/>
    <property type="match status" value="4"/>
</dbReference>
<dbReference type="InterPro" id="IPR012368">
    <property type="entry name" value="OxRdtase_Mopterin-bd_su_IorB"/>
</dbReference>
<dbReference type="SUPFAM" id="SSF56003">
    <property type="entry name" value="Molybdenum cofactor-binding domain"/>
    <property type="match status" value="2"/>
</dbReference>
<dbReference type="PROSITE" id="PS51318">
    <property type="entry name" value="TAT"/>
    <property type="match status" value="1"/>
</dbReference>